<evidence type="ECO:0000259" key="4">
    <source>
        <dbReference type="PROSITE" id="PS50158"/>
    </source>
</evidence>
<dbReference type="InterPro" id="IPR043502">
    <property type="entry name" value="DNA/RNA_pol_sf"/>
</dbReference>
<dbReference type="EMBL" id="KE647362">
    <property type="protein sequence ID" value="EQB59821.1"/>
    <property type="molecule type" value="Genomic_DNA"/>
</dbReference>
<evidence type="ECO:0000256" key="1">
    <source>
        <dbReference type="PROSITE-ProRule" id="PRU00047"/>
    </source>
</evidence>
<dbReference type="InterPro" id="IPR001878">
    <property type="entry name" value="Znf_CCHC"/>
</dbReference>
<feature type="region of interest" description="Disordered" evidence="3">
    <location>
        <begin position="1"/>
        <end position="20"/>
    </location>
</feature>
<gene>
    <name evidence="5" type="ORF">NAPIS_ORF02614</name>
</gene>
<dbReference type="GO" id="GO:0003676">
    <property type="term" value="F:nucleic acid binding"/>
    <property type="evidence" value="ECO:0007669"/>
    <property type="project" value="InterPro"/>
</dbReference>
<dbReference type="InterPro" id="IPR036875">
    <property type="entry name" value="Znf_CCHC_sf"/>
</dbReference>
<dbReference type="HOGENOM" id="CLU_1005083_0_0_1"/>
<dbReference type="SUPFAM" id="SSF56672">
    <property type="entry name" value="DNA/RNA polymerases"/>
    <property type="match status" value="1"/>
</dbReference>
<sequence length="277" mass="32596">MINKDMGAIPNRESASDDCGQEAKKMLSEVRRIIYRLELEDIEPIYIKRHIFDEGSDNLRDFMVERIGEKDEYQKLVEILEEEVQKEAIRQKEEQDKAKMWTSMAEAVREAVRKELDVINAYPRMEGQIVKSGIECFYCGRSGHIARNCFQRKDKDEKNNLNKVFKPRGCEKRVGLTVDDVKERYWDIFENPKDEEIGYCKLEKCKIPTKEGEKILRKGQTIPQALIKETEEYMKDSENRKVIRRSKSEWRNPIRAIQKPNGELRIVCNFIGLNDLV</sequence>
<dbReference type="SMART" id="SM00343">
    <property type="entry name" value="ZnF_C2HC"/>
    <property type="match status" value="1"/>
</dbReference>
<dbReference type="PROSITE" id="PS50158">
    <property type="entry name" value="ZF_CCHC"/>
    <property type="match status" value="1"/>
</dbReference>
<feature type="domain" description="CCHC-type" evidence="4">
    <location>
        <begin position="136"/>
        <end position="149"/>
    </location>
</feature>
<dbReference type="OrthoDB" id="7960540at2759"/>
<keyword evidence="1" id="KW-0479">Metal-binding</keyword>
<dbReference type="SUPFAM" id="SSF57756">
    <property type="entry name" value="Retrovirus zinc finger-like domains"/>
    <property type="match status" value="1"/>
</dbReference>
<dbReference type="Gene3D" id="3.10.10.10">
    <property type="entry name" value="HIV Type 1 Reverse Transcriptase, subunit A, domain 1"/>
    <property type="match status" value="1"/>
</dbReference>
<dbReference type="Gene3D" id="4.10.60.10">
    <property type="entry name" value="Zinc finger, CCHC-type"/>
    <property type="match status" value="1"/>
</dbReference>
<dbReference type="AlphaFoldDB" id="T0M8Q3"/>
<reference evidence="5 6" key="1">
    <citation type="journal article" date="2013" name="BMC Genomics">
        <title>Genome sequencing and comparative genomics of honey bee microsporidia, Nosema apis reveal novel insights into host-parasite interactions.</title>
        <authorList>
            <person name="Chen Yp."/>
            <person name="Pettis J.S."/>
            <person name="Zhao Y."/>
            <person name="Liu X."/>
            <person name="Tallon L.J."/>
            <person name="Sadzewicz L.D."/>
            <person name="Li R."/>
            <person name="Zheng H."/>
            <person name="Huang S."/>
            <person name="Zhang X."/>
            <person name="Hamilton M.C."/>
            <person name="Pernal S.F."/>
            <person name="Melathopoulos A.P."/>
            <person name="Yan X."/>
            <person name="Evans J.D."/>
        </authorList>
    </citation>
    <scope>NUCLEOTIDE SEQUENCE [LARGE SCALE GENOMIC DNA]</scope>
    <source>
        <strain evidence="5 6">BRL 01</strain>
    </source>
</reference>
<name>T0M8Q3_9MICR</name>
<evidence type="ECO:0000313" key="5">
    <source>
        <dbReference type="EMBL" id="EQB59821.1"/>
    </source>
</evidence>
<protein>
    <submittedName>
        <fullName evidence="5">Retrotransposon-like family member (Retr-1)</fullName>
    </submittedName>
</protein>
<dbReference type="Pfam" id="PF00098">
    <property type="entry name" value="zf-CCHC"/>
    <property type="match status" value="1"/>
</dbReference>
<dbReference type="Proteomes" id="UP000053780">
    <property type="component" value="Unassembled WGS sequence"/>
</dbReference>
<evidence type="ECO:0000256" key="2">
    <source>
        <dbReference type="SAM" id="Coils"/>
    </source>
</evidence>
<keyword evidence="1" id="KW-0862">Zinc</keyword>
<feature type="coiled-coil region" evidence="2">
    <location>
        <begin position="70"/>
        <end position="97"/>
    </location>
</feature>
<accession>T0M8Q3</accession>
<evidence type="ECO:0000256" key="3">
    <source>
        <dbReference type="SAM" id="MobiDB-lite"/>
    </source>
</evidence>
<keyword evidence="6" id="KW-1185">Reference proteome</keyword>
<organism evidence="5 6">
    <name type="scientific">Vairimorpha apis BRL 01</name>
    <dbReference type="NCBI Taxonomy" id="1037528"/>
    <lineage>
        <taxon>Eukaryota</taxon>
        <taxon>Fungi</taxon>
        <taxon>Fungi incertae sedis</taxon>
        <taxon>Microsporidia</taxon>
        <taxon>Nosematidae</taxon>
        <taxon>Vairimorpha</taxon>
    </lineage>
</organism>
<keyword evidence="2" id="KW-0175">Coiled coil</keyword>
<dbReference type="GO" id="GO:0008270">
    <property type="term" value="F:zinc ion binding"/>
    <property type="evidence" value="ECO:0007669"/>
    <property type="project" value="UniProtKB-KW"/>
</dbReference>
<evidence type="ECO:0000313" key="6">
    <source>
        <dbReference type="Proteomes" id="UP000053780"/>
    </source>
</evidence>
<keyword evidence="1" id="KW-0863">Zinc-finger</keyword>
<dbReference type="VEuPathDB" id="MicrosporidiaDB:NAPIS_ORF02614"/>
<proteinExistence type="predicted"/>